<gene>
    <name evidence="4" type="ORF">F5147DRAFT_764712</name>
</gene>
<dbReference type="Gene3D" id="3.30.1520.10">
    <property type="entry name" value="Phox-like domain"/>
    <property type="match status" value="1"/>
</dbReference>
<organism evidence="4 5">
    <name type="scientific">Suillus discolor</name>
    <dbReference type="NCBI Taxonomy" id="1912936"/>
    <lineage>
        <taxon>Eukaryota</taxon>
        <taxon>Fungi</taxon>
        <taxon>Dikarya</taxon>
        <taxon>Basidiomycota</taxon>
        <taxon>Agaricomycotina</taxon>
        <taxon>Agaricomycetes</taxon>
        <taxon>Agaricomycetidae</taxon>
        <taxon>Boletales</taxon>
        <taxon>Suillineae</taxon>
        <taxon>Suillaceae</taxon>
        <taxon>Suillus</taxon>
    </lineage>
</organism>
<feature type="compositionally biased region" description="Pro residues" evidence="2">
    <location>
        <begin position="824"/>
        <end position="836"/>
    </location>
</feature>
<feature type="region of interest" description="Disordered" evidence="2">
    <location>
        <begin position="766"/>
        <end position="911"/>
    </location>
</feature>
<dbReference type="Proteomes" id="UP000823399">
    <property type="component" value="Unassembled WGS sequence"/>
</dbReference>
<dbReference type="PROSITE" id="PS50195">
    <property type="entry name" value="PX"/>
    <property type="match status" value="1"/>
</dbReference>
<dbReference type="PANTHER" id="PTHR47185:SF1">
    <property type="entry name" value="PX DOMAIN-CONTAINING PROTEIN YPR097W"/>
    <property type="match status" value="1"/>
</dbReference>
<evidence type="ECO:0000313" key="5">
    <source>
        <dbReference type="Proteomes" id="UP000823399"/>
    </source>
</evidence>
<dbReference type="RefSeq" id="XP_041285563.1">
    <property type="nucleotide sequence ID" value="XM_041440726.1"/>
</dbReference>
<feature type="compositionally biased region" description="Polar residues" evidence="2">
    <location>
        <begin position="842"/>
        <end position="858"/>
    </location>
</feature>
<feature type="compositionally biased region" description="Low complexity" evidence="2">
    <location>
        <begin position="220"/>
        <end position="241"/>
    </location>
</feature>
<sequence length="962" mass="108653">MGAQPLDLPFLKYMFRQFVLTFPLLAAADKSFYPNKLQVFVASALAKNISPTSLLEDENEPKAARLKLLDSMERNFALFFSAGTKLAEKEEVVRLNQHDLDRLEQLAKKRQAQLAKHRDVFEVNIVCVRNITDKGRVRSRVHEEFIIRTRLSEDSEVCVSRRYGDFKTLADELRKFHPEEMVPSPPVKDRTIVNVPRSTSPPEISRMQRTTLSDCSATFSDGSSDSLPHSSSSHQSWNGRSPPRLSREKNRLTLRAYLHSLMNNRVIGSSPVLKSFLLSGPTSLSPEEVEDARRREDADRIRENGRKRFAHEIAARVDGLRDAVKSVKGDIMGKDGLSHIFTIIKVTPDINQLPPNYRAVTEWGRITLASTIFQMFVASDTASETFASMKRLHGLMPYFLLRTALKISSPVAMIRSVVDIFLATPFGGRSLLQRMFSSSLTEEVTIIEEDIEAVKAKVDDPVMCEKLRLFVNAPRDIQDTYRTDAKNGKVPVLVVVLRSGEEPRLNRDQLRRVHRAHLAHAAYLRERENLVDSDDDDGPTNEEAWLFEDLKMLVQLYSRLRDREQLIALIFEGVTAELLKDIISIFYAPLAQVYRAANIGNSVSDLQNFITDLIRVVEATEEMSEEDPQATVQTFIDLVGRHEQAFYSFVHKVHANGKGLFENLMQWIEKFLTVVREGLGSPVSLEWLLPHGGQERTNMVNEIDEVARYHYKLKIAHEEKVRRRFTRAQGHNDADAEDEATQALVHSVVGEINFGELVQSDALDLAAEETDDESDESSSEYETESSGSYEDAESEESEEEGPTPTRSRVQTARPSPHVSSPQRPLTPPPVQQPPPSTRQRSISLRSTKSANFPHQSNWKDVPPVPPLPPSLRRADKPLPPPPPTLTARSAENLQRTLDHPPRRSKGSTDMLRPPDLVYIPQLLPLFVEVILLFLQAPSAVVDLVSQIAQFVQMFVQTTSCPY</sequence>
<dbReference type="CDD" id="cd06869">
    <property type="entry name" value="PX_UP2_fungi"/>
    <property type="match status" value="1"/>
</dbReference>
<evidence type="ECO:0000259" key="3">
    <source>
        <dbReference type="PROSITE" id="PS50195"/>
    </source>
</evidence>
<evidence type="ECO:0000256" key="2">
    <source>
        <dbReference type="SAM" id="MobiDB-lite"/>
    </source>
</evidence>
<dbReference type="SMART" id="SM00312">
    <property type="entry name" value="PX"/>
    <property type="match status" value="1"/>
</dbReference>
<keyword evidence="1" id="KW-0175">Coiled coil</keyword>
<evidence type="ECO:0000313" key="4">
    <source>
        <dbReference type="EMBL" id="KAG2088498.1"/>
    </source>
</evidence>
<dbReference type="EMBL" id="JABBWM010000121">
    <property type="protein sequence ID" value="KAG2088498.1"/>
    <property type="molecule type" value="Genomic_DNA"/>
</dbReference>
<protein>
    <recommendedName>
        <fullName evidence="3">PX domain-containing protein</fullName>
    </recommendedName>
</protein>
<dbReference type="GO" id="GO:0035091">
    <property type="term" value="F:phosphatidylinositol binding"/>
    <property type="evidence" value="ECO:0007669"/>
    <property type="project" value="InterPro"/>
</dbReference>
<comment type="caution">
    <text evidence="4">The sequence shown here is derived from an EMBL/GenBank/DDBJ whole genome shotgun (WGS) entry which is preliminary data.</text>
</comment>
<feature type="compositionally biased region" description="Acidic residues" evidence="2">
    <location>
        <begin position="766"/>
        <end position="783"/>
    </location>
</feature>
<dbReference type="SUPFAM" id="SSF64268">
    <property type="entry name" value="PX domain"/>
    <property type="match status" value="1"/>
</dbReference>
<name>A0A9P7JLU7_9AGAM</name>
<dbReference type="PANTHER" id="PTHR47185">
    <property type="entry name" value="PX DOMAIN-CONTAINING PROTEIN YPR097W"/>
    <property type="match status" value="1"/>
</dbReference>
<dbReference type="InterPro" id="IPR047168">
    <property type="entry name" value="LEC1-like"/>
</dbReference>
<dbReference type="OrthoDB" id="2117459at2759"/>
<feature type="compositionally biased region" description="Polar residues" evidence="2">
    <location>
        <begin position="804"/>
        <end position="813"/>
    </location>
</feature>
<dbReference type="InterPro" id="IPR024554">
    <property type="entry name" value="LEC1-like_C"/>
</dbReference>
<dbReference type="InterPro" id="IPR001683">
    <property type="entry name" value="PX_dom"/>
</dbReference>
<accession>A0A9P7JLU7</accession>
<keyword evidence="5" id="KW-1185">Reference proteome</keyword>
<dbReference type="Pfam" id="PF12825">
    <property type="entry name" value="DUF3818"/>
    <property type="match status" value="1"/>
</dbReference>
<dbReference type="GeneID" id="64702985"/>
<feature type="compositionally biased region" description="Polar residues" evidence="2">
    <location>
        <begin position="196"/>
        <end position="219"/>
    </location>
</feature>
<reference evidence="4" key="1">
    <citation type="journal article" date="2020" name="New Phytol.">
        <title>Comparative genomics reveals dynamic genome evolution in host specialist ectomycorrhizal fungi.</title>
        <authorList>
            <person name="Lofgren L.A."/>
            <person name="Nguyen N.H."/>
            <person name="Vilgalys R."/>
            <person name="Ruytinx J."/>
            <person name="Liao H.L."/>
            <person name="Branco S."/>
            <person name="Kuo A."/>
            <person name="LaButti K."/>
            <person name="Lipzen A."/>
            <person name="Andreopoulos W."/>
            <person name="Pangilinan J."/>
            <person name="Riley R."/>
            <person name="Hundley H."/>
            <person name="Na H."/>
            <person name="Barry K."/>
            <person name="Grigoriev I.V."/>
            <person name="Stajich J.E."/>
            <person name="Kennedy P.G."/>
        </authorList>
    </citation>
    <scope>NUCLEOTIDE SEQUENCE</scope>
    <source>
        <strain evidence="4">FC423</strain>
    </source>
</reference>
<proteinExistence type="predicted"/>
<evidence type="ECO:0000256" key="1">
    <source>
        <dbReference type="SAM" id="Coils"/>
    </source>
</evidence>
<dbReference type="Pfam" id="PF12828">
    <property type="entry name" value="PXB"/>
    <property type="match status" value="1"/>
</dbReference>
<dbReference type="AlphaFoldDB" id="A0A9P7JLU7"/>
<feature type="region of interest" description="Disordered" evidence="2">
    <location>
        <begin position="179"/>
        <end position="246"/>
    </location>
</feature>
<dbReference type="InterPro" id="IPR036871">
    <property type="entry name" value="PX_dom_sf"/>
</dbReference>
<feature type="coiled-coil region" evidence="1">
    <location>
        <begin position="86"/>
        <end position="120"/>
    </location>
</feature>
<feature type="domain" description="PX" evidence="3">
    <location>
        <begin position="123"/>
        <end position="284"/>
    </location>
</feature>
<dbReference type="InterPro" id="IPR024555">
    <property type="entry name" value="PX-associated"/>
</dbReference>
<feature type="compositionally biased region" description="Acidic residues" evidence="2">
    <location>
        <begin position="790"/>
        <end position="801"/>
    </location>
</feature>
<dbReference type="Pfam" id="PF00787">
    <property type="entry name" value="PX"/>
    <property type="match status" value="1"/>
</dbReference>